<dbReference type="InterPro" id="IPR009057">
    <property type="entry name" value="Homeodomain-like_sf"/>
</dbReference>
<dbReference type="RefSeq" id="WP_067554122.1">
    <property type="nucleotide sequence ID" value="NZ_CANSHE010000024.1"/>
</dbReference>
<dbReference type="InterPro" id="IPR036388">
    <property type="entry name" value="WH-like_DNA-bd_sf"/>
</dbReference>
<dbReference type="Pfam" id="PF01418">
    <property type="entry name" value="HTH_6"/>
    <property type="match status" value="1"/>
</dbReference>
<feature type="domain" description="SIS" evidence="5">
    <location>
        <begin position="124"/>
        <end position="266"/>
    </location>
</feature>
<dbReference type="Proteomes" id="UP000069771">
    <property type="component" value="Chromosome"/>
</dbReference>
<dbReference type="GO" id="GO:0003700">
    <property type="term" value="F:DNA-binding transcription factor activity"/>
    <property type="evidence" value="ECO:0007669"/>
    <property type="project" value="InterPro"/>
</dbReference>
<dbReference type="InterPro" id="IPR001347">
    <property type="entry name" value="SIS_dom"/>
</dbReference>
<dbReference type="GO" id="GO:1901135">
    <property type="term" value="P:carbohydrate derivative metabolic process"/>
    <property type="evidence" value="ECO:0007669"/>
    <property type="project" value="InterPro"/>
</dbReference>
<name>A0A140DRG0_9FIRM</name>
<dbReference type="EMBL" id="CP011391">
    <property type="protein sequence ID" value="AMK53237.1"/>
    <property type="molecule type" value="Genomic_DNA"/>
</dbReference>
<dbReference type="InterPro" id="IPR046348">
    <property type="entry name" value="SIS_dom_sf"/>
</dbReference>
<dbReference type="InterPro" id="IPR035472">
    <property type="entry name" value="RpiR-like_SIS"/>
</dbReference>
<protein>
    <recommendedName>
        <fullName evidence="8">Sugar isomerase</fullName>
    </recommendedName>
</protein>
<feature type="domain" description="HTH rpiR-type" evidence="4">
    <location>
        <begin position="1"/>
        <end position="75"/>
    </location>
</feature>
<gene>
    <name evidence="6" type="ORF">AALO17_01030</name>
</gene>
<dbReference type="GO" id="GO:0003677">
    <property type="term" value="F:DNA binding"/>
    <property type="evidence" value="ECO:0007669"/>
    <property type="project" value="UniProtKB-KW"/>
</dbReference>
<dbReference type="STRING" id="1702221.AALO17_01030"/>
<keyword evidence="7" id="KW-1185">Reference proteome</keyword>
<evidence type="ECO:0000313" key="7">
    <source>
        <dbReference type="Proteomes" id="UP000069771"/>
    </source>
</evidence>
<dbReference type="GeneID" id="78477026"/>
<dbReference type="OrthoDB" id="3684496at2"/>
<dbReference type="CDD" id="cd05013">
    <property type="entry name" value="SIS_RpiR"/>
    <property type="match status" value="1"/>
</dbReference>
<organism evidence="6 7">
    <name type="scientific">Faecalibaculum rodentium</name>
    <dbReference type="NCBI Taxonomy" id="1702221"/>
    <lineage>
        <taxon>Bacteria</taxon>
        <taxon>Bacillati</taxon>
        <taxon>Bacillota</taxon>
        <taxon>Erysipelotrichia</taxon>
        <taxon>Erysipelotrichales</taxon>
        <taxon>Erysipelotrichaceae</taxon>
        <taxon>Faecalibaculum</taxon>
    </lineage>
</organism>
<dbReference type="Gene3D" id="1.10.10.10">
    <property type="entry name" value="Winged helix-like DNA-binding domain superfamily/Winged helix DNA-binding domain"/>
    <property type="match status" value="1"/>
</dbReference>
<keyword evidence="1" id="KW-0805">Transcription regulation</keyword>
<evidence type="ECO:0000313" key="6">
    <source>
        <dbReference type="EMBL" id="AMK53237.1"/>
    </source>
</evidence>
<dbReference type="SUPFAM" id="SSF46689">
    <property type="entry name" value="Homeodomain-like"/>
    <property type="match status" value="1"/>
</dbReference>
<dbReference type="PROSITE" id="PS51071">
    <property type="entry name" value="HTH_RPIR"/>
    <property type="match status" value="1"/>
</dbReference>
<evidence type="ECO:0000256" key="1">
    <source>
        <dbReference type="ARBA" id="ARBA00023015"/>
    </source>
</evidence>
<dbReference type="PANTHER" id="PTHR30514">
    <property type="entry name" value="GLUCOKINASE"/>
    <property type="match status" value="1"/>
</dbReference>
<dbReference type="PROSITE" id="PS51464">
    <property type="entry name" value="SIS"/>
    <property type="match status" value="1"/>
</dbReference>
<dbReference type="Gene3D" id="3.40.50.10490">
    <property type="entry name" value="Glucose-6-phosphate isomerase like protein, domain 1"/>
    <property type="match status" value="1"/>
</dbReference>
<sequence>MLLLDKIQATSFSPGEQSAVDFMLEQKEDIRDMTVKEIAAAAYCAPSTLIRVAHKLGFEGWSALKESFLEETEYLSHQHSGVDANFPFFKGDTDITISENLAVLECESIMDTLSMLDAAQLHKATMMLRHAKIIYILTAYPNHELTGMFREQMLRIGRTVVVVHQPLYAAWLMTPEDCAIILSYSGETGLLVEAARILNERKVPFISISNVGETTLARRSQATLKLCTREKLYSKIGSFSSEISVFYLLHVLYACLFESEYDRNVERKLGISRRVEARRHSTTSLLQEEEPEDTENR</sequence>
<keyword evidence="2" id="KW-0238">DNA-binding</keyword>
<dbReference type="Pfam" id="PF01380">
    <property type="entry name" value="SIS"/>
    <property type="match status" value="1"/>
</dbReference>
<dbReference type="SUPFAM" id="SSF53697">
    <property type="entry name" value="SIS domain"/>
    <property type="match status" value="1"/>
</dbReference>
<keyword evidence="3" id="KW-0804">Transcription</keyword>
<dbReference type="GO" id="GO:0097367">
    <property type="term" value="F:carbohydrate derivative binding"/>
    <property type="evidence" value="ECO:0007669"/>
    <property type="project" value="InterPro"/>
</dbReference>
<accession>A0A140DRG0</accession>
<reference evidence="6 7" key="1">
    <citation type="journal article" date="2016" name="Gut Pathog.">
        <title>Whole genome sequencing of "Faecalibaculum rodentium" ALO17, isolated from C57BL/6J laboratory mouse feces.</title>
        <authorList>
            <person name="Lim S."/>
            <person name="Chang D.H."/>
            <person name="Ahn S."/>
            <person name="Kim B.C."/>
        </authorList>
    </citation>
    <scope>NUCLEOTIDE SEQUENCE [LARGE SCALE GENOMIC DNA]</scope>
    <source>
        <strain evidence="6 7">Alo17</strain>
    </source>
</reference>
<evidence type="ECO:0000256" key="3">
    <source>
        <dbReference type="ARBA" id="ARBA00023163"/>
    </source>
</evidence>
<dbReference type="InterPro" id="IPR047640">
    <property type="entry name" value="RpiR-like"/>
</dbReference>
<dbReference type="PANTHER" id="PTHR30514:SF10">
    <property type="entry name" value="MURR_RPIR FAMILY TRANSCRIPTIONAL REGULATOR"/>
    <property type="match status" value="1"/>
</dbReference>
<evidence type="ECO:0000259" key="5">
    <source>
        <dbReference type="PROSITE" id="PS51464"/>
    </source>
</evidence>
<dbReference type="InterPro" id="IPR000281">
    <property type="entry name" value="HTH_RpiR"/>
</dbReference>
<evidence type="ECO:0000256" key="2">
    <source>
        <dbReference type="ARBA" id="ARBA00023125"/>
    </source>
</evidence>
<evidence type="ECO:0008006" key="8">
    <source>
        <dbReference type="Google" id="ProtNLM"/>
    </source>
</evidence>
<proteinExistence type="predicted"/>
<evidence type="ECO:0000259" key="4">
    <source>
        <dbReference type="PROSITE" id="PS51071"/>
    </source>
</evidence>
<dbReference type="AlphaFoldDB" id="A0A140DRG0"/>
<dbReference type="KEGG" id="fro:AALO17_01030"/>